<keyword evidence="3 6" id="KW-0812">Transmembrane</keyword>
<feature type="transmembrane region" description="Helical" evidence="7">
    <location>
        <begin position="179"/>
        <end position="207"/>
    </location>
</feature>
<evidence type="ECO:0000313" key="8">
    <source>
        <dbReference type="EMBL" id="AHY46420.1"/>
    </source>
</evidence>
<dbReference type="HOGENOM" id="CLU_028808_4_3_11"/>
<evidence type="ECO:0000313" key="10">
    <source>
        <dbReference type="Proteomes" id="UP000025229"/>
    </source>
</evidence>
<evidence type="ECO:0000313" key="9">
    <source>
        <dbReference type="EMBL" id="MDX5893827.1"/>
    </source>
</evidence>
<keyword evidence="10" id="KW-1185">Reference proteome</keyword>
<protein>
    <submittedName>
        <fullName evidence="8">ABC-type Mn2+/Zn2+ transport systems permease component</fullName>
    </submittedName>
    <submittedName>
        <fullName evidence="9">Metal ABC transporter permease</fullName>
    </submittedName>
</protein>
<dbReference type="GO" id="GO:0043190">
    <property type="term" value="C:ATP-binding cassette (ABC) transporter complex"/>
    <property type="evidence" value="ECO:0007669"/>
    <property type="project" value="InterPro"/>
</dbReference>
<dbReference type="Pfam" id="PF00950">
    <property type="entry name" value="ABC-3"/>
    <property type="match status" value="1"/>
</dbReference>
<keyword evidence="6" id="KW-0813">Transport</keyword>
<dbReference type="InterPro" id="IPR001626">
    <property type="entry name" value="ABC_TroCD"/>
</dbReference>
<dbReference type="SUPFAM" id="SSF81345">
    <property type="entry name" value="ABC transporter involved in vitamin B12 uptake, BtuC"/>
    <property type="match status" value="1"/>
</dbReference>
<evidence type="ECO:0000256" key="2">
    <source>
        <dbReference type="ARBA" id="ARBA00008034"/>
    </source>
</evidence>
<comment type="similarity">
    <text evidence="2 6">Belongs to the ABC-3 integral membrane protein family.</text>
</comment>
<evidence type="ECO:0000256" key="1">
    <source>
        <dbReference type="ARBA" id="ARBA00004141"/>
    </source>
</evidence>
<dbReference type="RefSeq" id="WP_038681286.1">
    <property type="nucleotide sequence ID" value="NZ_CP007514.1"/>
</dbReference>
<feature type="transmembrane region" description="Helical" evidence="7">
    <location>
        <begin position="219"/>
        <end position="243"/>
    </location>
</feature>
<dbReference type="AlphaFoldDB" id="A0A023X334"/>
<dbReference type="PATRIC" id="fig|42256.3.peg.1152"/>
<evidence type="ECO:0000256" key="5">
    <source>
        <dbReference type="ARBA" id="ARBA00023136"/>
    </source>
</evidence>
<dbReference type="EMBL" id="CP007514">
    <property type="protein sequence ID" value="AHY46420.1"/>
    <property type="molecule type" value="Genomic_DNA"/>
</dbReference>
<dbReference type="eggNOG" id="COG1108">
    <property type="taxonomic scope" value="Bacteria"/>
</dbReference>
<feature type="transmembrane region" description="Helical" evidence="7">
    <location>
        <begin position="21"/>
        <end position="43"/>
    </location>
</feature>
<feature type="transmembrane region" description="Helical" evidence="7">
    <location>
        <begin position="63"/>
        <end position="83"/>
    </location>
</feature>
<gene>
    <name evidence="8" type="ORF">RradSPS_1137</name>
    <name evidence="9" type="ORF">SIL72_07260</name>
</gene>
<dbReference type="GO" id="GO:0055085">
    <property type="term" value="P:transmembrane transport"/>
    <property type="evidence" value="ECO:0007669"/>
    <property type="project" value="InterPro"/>
</dbReference>
<feature type="transmembrane region" description="Helical" evidence="7">
    <location>
        <begin position="250"/>
        <end position="270"/>
    </location>
</feature>
<evidence type="ECO:0000256" key="7">
    <source>
        <dbReference type="SAM" id="Phobius"/>
    </source>
</evidence>
<evidence type="ECO:0000256" key="3">
    <source>
        <dbReference type="ARBA" id="ARBA00022692"/>
    </source>
</evidence>
<dbReference type="PANTHER" id="PTHR30477:SF0">
    <property type="entry name" value="METAL TRANSPORT SYSTEM MEMBRANE PROTEIN TM_0125-RELATED"/>
    <property type="match status" value="1"/>
</dbReference>
<sequence length="279" mass="28562">MLADLLEYFTLPFVQRGLLEITFLSVGAGILGTWVVLRGLAFFAHAVGMATFPGLVLADGLAFPPPVGALASAGFFAAFLERLSRSRKSGYDSITALLLVGMLALGAILASDVFRSGANVDMLLFGSLLATSNSDVAFAGVVSAAVVLASLFFGRAWLAIGFDAQAVRSLGVRTALPDLALLSLIALYITATLSAVGSLLAATLFVVPAATVRLWTDRLLAWQLASVGLVFLEGAGGLVVSLATNAPPGATIATIAGSGFALSFLLTNLAKRAGLPDSG</sequence>
<dbReference type="Proteomes" id="UP001281130">
    <property type="component" value="Unassembled WGS sequence"/>
</dbReference>
<reference evidence="8 10" key="1">
    <citation type="submission" date="2014-03" db="EMBL/GenBank/DDBJ databases">
        <title>Complete genome sequence of the Radio-Resistant Rubrobacter radiotolerans RSPS-4.</title>
        <authorList>
            <person name="Egas C.C."/>
            <person name="Barroso C.C."/>
            <person name="Froufe H.J.C."/>
            <person name="Pacheco J.J."/>
            <person name="Albuquerque L.L."/>
            <person name="da Costa M.M.S."/>
        </authorList>
    </citation>
    <scope>NUCLEOTIDE SEQUENCE [LARGE SCALE GENOMIC DNA]</scope>
    <source>
        <strain evidence="8 10">RSPS-4</strain>
    </source>
</reference>
<comment type="subcellular location">
    <subcellularLocation>
        <location evidence="6">Cell membrane</location>
        <topology evidence="6">Multi-pass membrane protein</topology>
    </subcellularLocation>
    <subcellularLocation>
        <location evidence="1">Membrane</location>
        <topology evidence="1">Multi-pass membrane protein</topology>
    </subcellularLocation>
</comment>
<dbReference type="EMBL" id="JAWXXX010000001">
    <property type="protein sequence ID" value="MDX5893827.1"/>
    <property type="molecule type" value="Genomic_DNA"/>
</dbReference>
<reference evidence="9" key="2">
    <citation type="submission" date="2023-11" db="EMBL/GenBank/DDBJ databases">
        <title>MicrobeMod: A computational toolkit for identifying prokaryotic methylation and restriction-modification with nanopore sequencing.</title>
        <authorList>
            <person name="Crits-Christoph A."/>
            <person name="Kang S.C."/>
            <person name="Lee H."/>
            <person name="Ostrov N."/>
        </authorList>
    </citation>
    <scope>NUCLEOTIDE SEQUENCE</scope>
    <source>
        <strain evidence="9">ATCC 51242</strain>
    </source>
</reference>
<dbReference type="KEGG" id="rrd:RradSPS_1137"/>
<dbReference type="PANTHER" id="PTHR30477">
    <property type="entry name" value="ABC-TRANSPORTER METAL-BINDING PROTEIN"/>
    <property type="match status" value="1"/>
</dbReference>
<feature type="transmembrane region" description="Helical" evidence="7">
    <location>
        <begin position="95"/>
        <end position="116"/>
    </location>
</feature>
<evidence type="ECO:0000256" key="4">
    <source>
        <dbReference type="ARBA" id="ARBA00022989"/>
    </source>
</evidence>
<keyword evidence="5 7" id="KW-0472">Membrane</keyword>
<keyword evidence="4 7" id="KW-1133">Transmembrane helix</keyword>
<accession>A0A023X334</accession>
<evidence type="ECO:0000256" key="6">
    <source>
        <dbReference type="RuleBase" id="RU003943"/>
    </source>
</evidence>
<dbReference type="STRING" id="42256.RradSPS_1137"/>
<dbReference type="Proteomes" id="UP000025229">
    <property type="component" value="Chromosome"/>
</dbReference>
<dbReference type="InterPro" id="IPR037294">
    <property type="entry name" value="ABC_BtuC-like"/>
</dbReference>
<name>A0A023X334_RUBRA</name>
<dbReference type="Gene3D" id="1.10.3470.10">
    <property type="entry name" value="ABC transporter involved in vitamin B12 uptake, BtuC"/>
    <property type="match status" value="1"/>
</dbReference>
<organism evidence="8 10">
    <name type="scientific">Rubrobacter radiotolerans</name>
    <name type="common">Arthrobacter radiotolerans</name>
    <dbReference type="NCBI Taxonomy" id="42256"/>
    <lineage>
        <taxon>Bacteria</taxon>
        <taxon>Bacillati</taxon>
        <taxon>Actinomycetota</taxon>
        <taxon>Rubrobacteria</taxon>
        <taxon>Rubrobacterales</taxon>
        <taxon>Rubrobacteraceae</taxon>
        <taxon>Rubrobacter</taxon>
    </lineage>
</organism>
<feature type="transmembrane region" description="Helical" evidence="7">
    <location>
        <begin position="136"/>
        <end position="158"/>
    </location>
</feature>
<proteinExistence type="inferred from homology"/>